<accession>A0A8C5QCD7</accession>
<evidence type="ECO:0000313" key="11">
    <source>
        <dbReference type="Proteomes" id="UP000694569"/>
    </source>
</evidence>
<dbReference type="GeneTree" id="ENSGT00940000155830"/>
<keyword evidence="11" id="KW-1185">Reference proteome</keyword>
<dbReference type="PROSITE" id="PS51469">
    <property type="entry name" value="SUN"/>
    <property type="match status" value="1"/>
</dbReference>
<dbReference type="Ensembl" id="ENSLLET00000036815.1">
    <property type="protein sequence ID" value="ENSLLEP00000035465.1"/>
    <property type="gene ID" value="ENSLLEG00000022412.1"/>
</dbReference>
<dbReference type="FunFam" id="2.60.120.260:FF:000009">
    <property type="entry name" value="SUN domain-containing protein 1 isoform X1"/>
    <property type="match status" value="1"/>
</dbReference>
<dbReference type="InterPro" id="IPR040994">
    <property type="entry name" value="Sun_CC2"/>
</dbReference>
<evidence type="ECO:0000256" key="4">
    <source>
        <dbReference type="ARBA" id="ARBA00023136"/>
    </source>
</evidence>
<feature type="region of interest" description="Disordered" evidence="7">
    <location>
        <begin position="62"/>
        <end position="121"/>
    </location>
</feature>
<organism evidence="10 11">
    <name type="scientific">Leptobrachium leishanense</name>
    <name type="common">Leishan spiny toad</name>
    <dbReference type="NCBI Taxonomy" id="445787"/>
    <lineage>
        <taxon>Eukaryota</taxon>
        <taxon>Metazoa</taxon>
        <taxon>Chordata</taxon>
        <taxon>Craniata</taxon>
        <taxon>Vertebrata</taxon>
        <taxon>Euteleostomi</taxon>
        <taxon>Amphibia</taxon>
        <taxon>Batrachia</taxon>
        <taxon>Anura</taxon>
        <taxon>Pelobatoidea</taxon>
        <taxon>Megophryidae</taxon>
        <taxon>Leptobrachium</taxon>
    </lineage>
</organism>
<dbReference type="InterPro" id="IPR032680">
    <property type="entry name" value="SUN1_N"/>
</dbReference>
<dbReference type="GO" id="GO:0005637">
    <property type="term" value="C:nuclear inner membrane"/>
    <property type="evidence" value="ECO:0007669"/>
    <property type="project" value="UniProtKB-SubCell"/>
</dbReference>
<feature type="coiled-coil region" evidence="6">
    <location>
        <begin position="595"/>
        <end position="622"/>
    </location>
</feature>
<reference evidence="10" key="2">
    <citation type="submission" date="2025-09" db="UniProtKB">
        <authorList>
            <consortium name="Ensembl"/>
        </authorList>
    </citation>
    <scope>IDENTIFICATION</scope>
</reference>
<feature type="transmembrane region" description="Helical" evidence="8">
    <location>
        <begin position="424"/>
        <end position="448"/>
    </location>
</feature>
<feature type="transmembrane region" description="Helical" evidence="8">
    <location>
        <begin position="390"/>
        <end position="412"/>
    </location>
</feature>
<keyword evidence="1 8" id="KW-0812">Transmembrane</keyword>
<evidence type="ECO:0000256" key="6">
    <source>
        <dbReference type="SAM" id="Coils"/>
    </source>
</evidence>
<dbReference type="Gene3D" id="2.60.120.260">
    <property type="entry name" value="Galactose-binding domain-like"/>
    <property type="match status" value="1"/>
</dbReference>
<reference evidence="10" key="1">
    <citation type="submission" date="2025-08" db="UniProtKB">
        <authorList>
            <consortium name="Ensembl"/>
        </authorList>
    </citation>
    <scope>IDENTIFICATION</scope>
</reference>
<protein>
    <recommendedName>
        <fullName evidence="9">SUN domain-containing protein</fullName>
    </recommendedName>
</protein>
<keyword evidence="2 8" id="KW-1133">Transmembrane helix</keyword>
<evidence type="ECO:0000256" key="2">
    <source>
        <dbReference type="ARBA" id="ARBA00022989"/>
    </source>
</evidence>
<dbReference type="GO" id="GO:0034993">
    <property type="term" value="C:meiotic nuclear membrane microtubule tethering complex"/>
    <property type="evidence" value="ECO:0007669"/>
    <property type="project" value="TreeGrafter"/>
</dbReference>
<dbReference type="Proteomes" id="UP000694569">
    <property type="component" value="Unplaced"/>
</dbReference>
<sequence length="908" mass="101203">MDYSHLHTYAPPQCLPENTGYTYSLSSSYSSAALEFESLHKLDPVFDSPRMSRRSLRLSHTVNNTSDLHNDSVASNSSVRQVLNSSRQSSSSSHHSTQRKSLSNSSFLSHSSVDSHGGDTSAMSSILDESLIREQTAVDHLWGKSGDTTVVQTNGELNSAQTQTTMINGYTCNDCSMLSDRNNVLTTFSASPATSTNQHTSSIVFSRNRSQKQSSKSSVLQTTARYSLHLCLCGSNWSPLFVFYLLDPPSVIYKTALLVRMSARSLAALTVKLFHILLTLGYESKAHSNYCGSLNVQNYLKEDGHLRINGESLCDDCKGTKHHETHTTVLTHSSRAKRVTASVFHLFSYAGYFLQRTVQSVAAAGWFVSRKVLSFLWLAIVSPGKAASGIFWWLGTGWYQLSTLISLLNVFLLTRCLPKMRKLLFLLIPLLLLLGLWFWGIGNLWSLLPAFTGLRTQSGKAAEDPVTSFKPTPDIRVPISNKQENGSIFFPQVCKNDEKQLALLASNHSYQVKDHDKLVLLVQQIQEQVTKDGDQSQMYTLISSIVSEHLARSAAEKPEKSTVKKFTLSIDADYKARILHLETLLGRFGGNYEDQDVLRRRIQSLEQEFATYKAELLKEKAARASCEHADCVLQKVDAKVRESLQMMFASQENLPESFKQWLSATYLSKADFNGILQELELRILKNISHHVSVTKHAPTAAVVEQAVTAGISGITKQEAHVIVSNALKLYSQDRTGMVDFALESGGGSILGTRCSETFETKTALLSLFGIPLWYFSQSPRVVIQPDMYPGNCWAFKGAEGYLVIRLSMMIYPTSFSLEHIPKSLSPTGNITSAPKDFAVYGLDDEYQEEGTLLAQSVYNQDGDPLQIFQSTEENKKPFQIVELRVYSNWGHADYTCIYRFRVHGTPAK</sequence>
<proteinExistence type="predicted"/>
<evidence type="ECO:0000256" key="7">
    <source>
        <dbReference type="SAM" id="MobiDB-lite"/>
    </source>
</evidence>
<name>A0A8C5QCD7_9ANUR</name>
<keyword evidence="3 6" id="KW-0175">Coiled coil</keyword>
<dbReference type="PANTHER" id="PTHR12911:SF23">
    <property type="entry name" value="SUN DOMAIN-CONTAINING PROTEIN 1"/>
    <property type="match status" value="1"/>
</dbReference>
<dbReference type="InterPro" id="IPR012919">
    <property type="entry name" value="SUN_dom"/>
</dbReference>
<dbReference type="PANTHER" id="PTHR12911">
    <property type="entry name" value="SAD1/UNC-84-LIKE PROTEIN-RELATED"/>
    <property type="match status" value="1"/>
</dbReference>
<evidence type="ECO:0000259" key="9">
    <source>
        <dbReference type="PROSITE" id="PS51469"/>
    </source>
</evidence>
<evidence type="ECO:0000313" key="10">
    <source>
        <dbReference type="Ensembl" id="ENSLLEP00000035465.1"/>
    </source>
</evidence>
<dbReference type="OrthoDB" id="342281at2759"/>
<evidence type="ECO:0000256" key="5">
    <source>
        <dbReference type="ARBA" id="ARBA00037816"/>
    </source>
</evidence>
<dbReference type="GO" id="GO:0043495">
    <property type="term" value="F:protein-membrane adaptor activity"/>
    <property type="evidence" value="ECO:0007669"/>
    <property type="project" value="TreeGrafter"/>
</dbReference>
<evidence type="ECO:0000256" key="3">
    <source>
        <dbReference type="ARBA" id="ARBA00023054"/>
    </source>
</evidence>
<keyword evidence="4 8" id="KW-0472">Membrane</keyword>
<dbReference type="Pfam" id="PF18580">
    <property type="entry name" value="HTH_SUN2"/>
    <property type="match status" value="1"/>
</dbReference>
<feature type="domain" description="SUN" evidence="9">
    <location>
        <begin position="746"/>
        <end position="907"/>
    </location>
</feature>
<dbReference type="AlphaFoldDB" id="A0A8C5QCD7"/>
<dbReference type="Pfam" id="PF07738">
    <property type="entry name" value="Sad1_UNC"/>
    <property type="match status" value="1"/>
</dbReference>
<feature type="compositionally biased region" description="Low complexity" evidence="7">
    <location>
        <begin position="75"/>
        <end position="115"/>
    </location>
</feature>
<evidence type="ECO:0000256" key="8">
    <source>
        <dbReference type="SAM" id="Phobius"/>
    </source>
</evidence>
<comment type="subcellular location">
    <subcellularLocation>
        <location evidence="5">Nucleus inner membrane</location>
        <topology evidence="5">Single-pass type II membrane protein</topology>
    </subcellularLocation>
</comment>
<dbReference type="Pfam" id="PF09387">
    <property type="entry name" value="MRP"/>
    <property type="match status" value="1"/>
</dbReference>
<dbReference type="InterPro" id="IPR045119">
    <property type="entry name" value="SUN1-5"/>
</dbReference>
<evidence type="ECO:0000256" key="1">
    <source>
        <dbReference type="ARBA" id="ARBA00022692"/>
    </source>
</evidence>